<feature type="compositionally biased region" description="Polar residues" evidence="8">
    <location>
        <begin position="1675"/>
        <end position="1685"/>
    </location>
</feature>
<feature type="compositionally biased region" description="Polar residues" evidence="8">
    <location>
        <begin position="1527"/>
        <end position="1551"/>
    </location>
</feature>
<keyword evidence="2 10" id="KW-0723">Serine/threonine-protein kinase</keyword>
<dbReference type="FunFam" id="1.10.510.10:FF:000571">
    <property type="entry name" value="Maternal embryonic leucine zipper kinase"/>
    <property type="match status" value="1"/>
</dbReference>
<feature type="compositionally biased region" description="Basic and acidic residues" evidence="8">
    <location>
        <begin position="881"/>
        <end position="909"/>
    </location>
</feature>
<feature type="region of interest" description="Disordered" evidence="8">
    <location>
        <begin position="3473"/>
        <end position="3493"/>
    </location>
</feature>
<dbReference type="InterPro" id="IPR008271">
    <property type="entry name" value="Ser/Thr_kinase_AS"/>
</dbReference>
<dbReference type="RefSeq" id="XP_012336096.1">
    <property type="nucleotide sequence ID" value="XM_012480673.1"/>
</dbReference>
<dbReference type="PROSITE" id="PS00108">
    <property type="entry name" value="PROTEIN_KINASE_ST"/>
    <property type="match status" value="1"/>
</dbReference>
<dbReference type="GO" id="GO:0004674">
    <property type="term" value="F:protein serine/threonine kinase activity"/>
    <property type="evidence" value="ECO:0007669"/>
    <property type="project" value="UniProtKB-KW"/>
</dbReference>
<feature type="compositionally biased region" description="Polar residues" evidence="8">
    <location>
        <begin position="1601"/>
        <end position="1631"/>
    </location>
</feature>
<dbReference type="PANTHER" id="PTHR24345:SF91">
    <property type="entry name" value="SERINE_THREONINE-PROTEIN KINASE PLK4"/>
    <property type="match status" value="1"/>
</dbReference>
<keyword evidence="6 7" id="KW-0067">ATP-binding</keyword>
<evidence type="ECO:0000256" key="2">
    <source>
        <dbReference type="ARBA" id="ARBA00022527"/>
    </source>
</evidence>
<feature type="compositionally biased region" description="Polar residues" evidence="8">
    <location>
        <begin position="2082"/>
        <end position="2095"/>
    </location>
</feature>
<feature type="region of interest" description="Disordered" evidence="8">
    <location>
        <begin position="1527"/>
        <end position="1631"/>
    </location>
</feature>
<feature type="region of interest" description="Disordered" evidence="8">
    <location>
        <begin position="2693"/>
        <end position="2741"/>
    </location>
</feature>
<name>A0A0D9QJX7_PLAFR</name>
<evidence type="ECO:0000256" key="3">
    <source>
        <dbReference type="ARBA" id="ARBA00022679"/>
    </source>
</evidence>
<accession>A0A0D9QJX7</accession>
<proteinExistence type="predicted"/>
<feature type="compositionally biased region" description="Polar residues" evidence="8">
    <location>
        <begin position="1735"/>
        <end position="1746"/>
    </location>
</feature>
<feature type="compositionally biased region" description="Basic and acidic residues" evidence="8">
    <location>
        <begin position="1692"/>
        <end position="1706"/>
    </location>
</feature>
<dbReference type="InterPro" id="IPR011009">
    <property type="entry name" value="Kinase-like_dom_sf"/>
</dbReference>
<feature type="region of interest" description="Disordered" evidence="8">
    <location>
        <begin position="2812"/>
        <end position="2838"/>
    </location>
</feature>
<feature type="compositionally biased region" description="Basic and acidic residues" evidence="8">
    <location>
        <begin position="2141"/>
        <end position="2156"/>
    </location>
</feature>
<feature type="compositionally biased region" description="Polar residues" evidence="8">
    <location>
        <begin position="2992"/>
        <end position="3002"/>
    </location>
</feature>
<keyword evidence="4 7" id="KW-0547">Nucleotide-binding</keyword>
<dbReference type="Proteomes" id="UP000054561">
    <property type="component" value="Unassembled WGS sequence"/>
</dbReference>
<dbReference type="PROSITE" id="PS00107">
    <property type="entry name" value="PROTEIN_KINASE_ATP"/>
    <property type="match status" value="1"/>
</dbReference>
<feature type="region of interest" description="Disordered" evidence="8">
    <location>
        <begin position="3118"/>
        <end position="3145"/>
    </location>
</feature>
<keyword evidence="11" id="KW-1185">Reference proteome</keyword>
<evidence type="ECO:0000259" key="9">
    <source>
        <dbReference type="PROSITE" id="PS50011"/>
    </source>
</evidence>
<dbReference type="GeneID" id="24268364"/>
<evidence type="ECO:0000256" key="4">
    <source>
        <dbReference type="ARBA" id="ARBA00022741"/>
    </source>
</evidence>
<evidence type="ECO:0000313" key="11">
    <source>
        <dbReference type="Proteomes" id="UP000054561"/>
    </source>
</evidence>
<feature type="compositionally biased region" description="Polar residues" evidence="8">
    <location>
        <begin position="2722"/>
        <end position="2738"/>
    </location>
</feature>
<feature type="region of interest" description="Disordered" evidence="8">
    <location>
        <begin position="2073"/>
        <end position="2160"/>
    </location>
</feature>
<protein>
    <submittedName>
        <fullName evidence="10">Serine/threonine protein kinase</fullName>
    </submittedName>
</protein>
<dbReference type="InterPro" id="IPR017441">
    <property type="entry name" value="Protein_kinase_ATP_BS"/>
</dbReference>
<feature type="region of interest" description="Disordered" evidence="8">
    <location>
        <begin position="2005"/>
        <end position="2039"/>
    </location>
</feature>
<feature type="compositionally biased region" description="Polar residues" evidence="8">
    <location>
        <begin position="923"/>
        <end position="942"/>
    </location>
</feature>
<dbReference type="GO" id="GO:0005524">
    <property type="term" value="F:ATP binding"/>
    <property type="evidence" value="ECO:0007669"/>
    <property type="project" value="UniProtKB-UniRule"/>
</dbReference>
<dbReference type="EMBL" id="KQ001677">
    <property type="protein sequence ID" value="KJP87253.1"/>
    <property type="molecule type" value="Genomic_DNA"/>
</dbReference>
<sequence>MNDMHMQQYYMDKIKKNISQIKKSKNINLPQNVHEGNFNLSENYHTNHIDGQQHRCNGRNDILFSENRDHVRICYDNNLRRNQEVPWGKAPIHSEYNVTGDTNFYDNYVMDYNNEMYTNDHPYESYGCSNGQTGYVDENVIWDEKLKQYKPTHVTSPSFVYTPNNIAVQNGSDIHGGIIDTQCFYNSCVNKTKLISNGEVKKVASSVSAPYETSEPHNRGKLHIVSNSLCTNNHHLNTFFDEHMCNSSSIPFSNCVRNVSSTSCYERGGSTKCGVTQKDYDTYGHLHQSGHIVYTNCSNHILGGNRRNYTGNLPNNVMMNVDCSGHSCAGRGIFRDASLGSCIRRDALNKGMVTGGEIKTAVCCLAGISNSDRRKQPTPNSDESLKNVVRSQGSKIHVGFPRHKDVVKEWLKNPIELIYKKPRVNSNRAHCAEVGRVHSGVASQERSDLLRQKKVSNPSIDDNDGNVLGVNSHRCLGGCFAKKELPFMSNKKSISSTRLQEPHVFYPKKVSSLNANAGCRNNQCVGGRQDSAIAPNVLCLGMLGKTPQTAASHNGASQNNVLEHNEHFMSSFRTVDQSQDDRGDRKSIEKKDNHIVCSQQGKRSCLNFPLQGISVCMSKRGCSQNEPYEGGNVGKHKLDIVHNAPKQDDISYVEESNLDPMNRHILKGDDSLCDTSFSTLGTKNDSDNRLNMKLMDNHFPPPCVNCINKSDLTLGEMKYVQAEKPTTVLYKESNGRAVDKVCNINGMSELGVEIKSAPLVEETNKGKVPQTPPTAEVHMTPVQNVEANCTDYEDEHDGMENKKTMYDDKVTNEQDTLLENSKYDEAANVGEKHQGTYEGSNFNYIEDDGIKGEEKKKLEKKLHQYFRKEGFLRPSSNSLPHDSEKGGKIEQHEGDEPGKKSEKQKRDQPSENDLTSFLKRVRNNSALHPSNRKSSITEDSQMENYDISSSSVDIFDDKEIKEVFEEVTINRSVKSSFCISRDEHEGPRKVSMELARDCREGEIIHDSASAKGKRKRRGKRSLPSLEHLFCKNKNLLFIELLRSMKGKEEEKKKGKKKENALESKLNQIMLPTSEKERNLIDKIIYCLDPSYVNDTVDEADKWRQKLTYMRDKFVECILCVSYPIHLWNEETFEGYLKSLNLNALFDDTFIKYESDLHIDLFHLEEELFSDVGNIGEGGFGVVTKMRFLSNPQYYAIKKISKEHIIKSQAAGQTYLEAKYHSVLSHVNIIKMYGCMQDNDFIYHVLEYCAKGSIYSISKNFKRRIIPDELAYKYFCHVVNGLYYLNQMGIFHRDIKMENVLVDHMDNAKLSDFGLSAMILGTRSHSALCGTLVYFSPEITSGSGYDWRSDIWSLGVLLYEMLVGDVPFDGTKTQIINSIFSCNLKFPDFVNPLAINLIKKALVVDVNKRIKLCDISSDPWMQEMWKLSFQKGLIGNADSCYSRKDDSGDFNFIGSLLKAQCFSKSSLNASLSYPIRGREGDKKQMKLSREDVLADAENDNVDALILETQQKLAEYLKVENFYVNEENVPSSDGMSSHQSEASFSQISDSSGGAKQEVAVGGDSPDADQSAECDVRTSKDLSGNVQEGSRTSVLSGAPHEDQSVTNEPQCSSESTPLEGITQGSVYPKATSSSCGSIMENGDSSSYDDPCLKGLNWKTQSNQSNAAEEAELVYSSESVRSNTNQCDDVSSAPCVEKKCSEDERDRDYLDEGATPKMTDDAVSENTIPDRPHNDANLYDNSSVSNMLPCSSSSQRYDRLSSEVEEIVPEVVDIESLEKLVQRKVDNGRRCPRAVLPIHKGKCKNRESNDVEEDSIICARGEAKKALLDGGKKKGENKKGEHSPSTRGNIQPSHKSEKGIKVDETYIPICVIKEKATESSGESNGTKINLHMKDTIVGKSSKSFVGDKRSKVDAGEARVVKTPSIQLSGDKMEYAKRSRIEKGQDKNSKANKLCKDTTKEEVAKKGTTQFRSTSEMKKRFAAKKREDTVMNKKVENMLEKTCTGKLYKKDSLTKRSGTTNARKNPLVKGKDKEQTEKEKRRSRSCLCDVDGTSLYDEYIERINKLYLSIKNKKYLNDRESRKSTSSEENQASAATGSLQKENKQGDVRNDELVEDSYAHDNEGSVEGEESSSTLMKRKNKNVSSHQDKQKEERKENEPVKTRSFHLSSYAVETASSTLVGKNRNNIMKAEKNAIPRGHGDRQLDEKSLDDKLANIEKEVSVMGRGKEKNRSSYKSRKEKSFLELKREIMNENVPNISERVTPDFFTPEGNAFNSSSTDGEEKSVCIDGERGVSGEGTALGGGSRQNEGDAQQGGKKPAWYYEKKNTLSPSNSDFASDKCFYRRYKQNRTIHLDTSQLVKRDQGSFKLVQGDTMDSYTDEQRVDSTADAEFVQCSEFSGKTHHAERSGPRKIITHPDGERKYVHNDNVKYQRAKSTSKAVQKGTKELCNLELISQIRQKNKVNLLHKVKKEVKCASNLGTRKVEGMVSSGSLNRSLSEVRVTSESVCASTYTGRSDLLKKGSSKMVKGRDVSQNSGSIGKGANSKSGVQNPSRGNNSVRNNSIEKQNSLKKEVLRNVGNGVKPTGTPTKRAQGKSDSSVTSSAQRLDSINSISSKSGENKKNMIKVTNSRLNSSSTLLSKSREDVDSSVEKRKRLCDDKTDRGANKGVSPRGTVKNPCLKKLTEGKVGGLASCYLKKGENSSRRRNGSENLSSGQKDKSKGIAPNRFVQNGKLSRTQQQTTKLMNREASDVEAANLVEKIEEQGGSLTPDRTENGTYPMHNGKRMILGNNLQNAKVKQYLKSKIEKVKKENEYASSLEVKTEESLGRRQRSHTQEESREETISHCPTDQYDSFGRCTNWSATDGRKFSLCTNNEVRRSISEIPFNCCVKHYFQSESNVGIKTGESAPKGTSSGSQYAEVPTWKIGNLCQRKEESGHSPCRSGVVGKYNWTTCLGGDLLHIDRVRSEANEGEAQKKEELAKDNKGEQYVDGAMVNRSTNMSSSRNVQQPAVGGARRQKTSSRIYSHCDINLSHVKSKIDTNIYKKQKSETVNVNSSERSGSYIESDECGGKGSRVLKGKENMSTYQSSSALSMGNRERKKKSLMGHPELGARNVGELQRLNSVKTDTHASNSKKNCSAKGGEHPYLNDGGPIKKSDSALFNTDYEEELQNKLLLLNKRSLCGRIDHRTQSYAKEGMNSCSKEGGNRFIYEGATNNDRHGQGGHSLHSDSYNRIDSVNGGSSERDRSCNWGVSMPICASSSNGKNGQGGEFMRMKSNCRGDIDPSEVNCLNGTGMLASGWDKCQMVRHSPVGKKASNMLLTEPAKRYCMQMEKNVKGNHYSGSFDEHDMNAIGEHIMENTSFNKLGSIVFSSDADECVEGSFAGKGKWVTPPPKGIVVTRKESLQEWCAPLGRSASRVGDNYPKKEAPKRNIRCGDWSIMQCVNVRRTDSESTDIADVDRNVPCRRGRNQVAKLDRDNTHMDGYVKGQNKGKIRDGTKGGQPVYMLRVQKSAQEGAGNRFDLGNCLLSRPSTPTSLHKRGEEIGRSDQQVKGEVMNKNGSIMYRTKPALSQQGSIKKSTSNCGSATLLNSNDKRSLTPQMGSTRVASSANCFTNKVVVDENESGWYTAICDKGGFFNNPNKGAKSKEGLLAKAASNCVHMDAMRRNNSAQVLPPCVVHPADNSASGCFPYNNYVHKEQLRSGNGDSPPGGVKGMYEPVQLKNRSMGTCHQGNGSAMSIKRMGSKTSVEKKGTYESYAKGADVVN</sequence>
<feature type="region of interest" description="Disordered" evidence="8">
    <location>
        <begin position="869"/>
        <end position="942"/>
    </location>
</feature>
<keyword evidence="3" id="KW-0808">Transferase</keyword>
<feature type="compositionally biased region" description="Basic and acidic residues" evidence="8">
    <location>
        <begin position="1825"/>
        <end position="1840"/>
    </location>
</feature>
<feature type="compositionally biased region" description="Polar residues" evidence="8">
    <location>
        <begin position="3118"/>
        <end position="3129"/>
    </location>
</feature>
<feature type="region of interest" description="Disordered" evidence="8">
    <location>
        <begin position="2515"/>
        <end position="2671"/>
    </location>
</feature>
<comment type="subunit">
    <text evidence="1">Monomer.</text>
</comment>
<dbReference type="OMA" id="KCFYRRY"/>
<feature type="compositionally biased region" description="Basic and acidic residues" evidence="8">
    <location>
        <begin position="2635"/>
        <end position="2659"/>
    </location>
</feature>
<feature type="compositionally biased region" description="Polar residues" evidence="8">
    <location>
        <begin position="1578"/>
        <end position="1592"/>
    </location>
</feature>
<dbReference type="OrthoDB" id="377346at2759"/>
<evidence type="ECO:0000256" key="8">
    <source>
        <dbReference type="SAM" id="MobiDB-lite"/>
    </source>
</evidence>
<dbReference type="VEuPathDB" id="PlasmoDB:AK88_03050"/>
<feature type="binding site" evidence="7">
    <location>
        <position position="1198"/>
    </location>
    <ligand>
        <name>ATP</name>
        <dbReference type="ChEBI" id="CHEBI:30616"/>
    </ligand>
</feature>
<evidence type="ECO:0000256" key="7">
    <source>
        <dbReference type="PROSITE-ProRule" id="PRU10141"/>
    </source>
</evidence>
<feature type="compositionally biased region" description="Basic and acidic residues" evidence="8">
    <location>
        <begin position="2814"/>
        <end position="2837"/>
    </location>
</feature>
<feature type="region of interest" description="Disordered" evidence="8">
    <location>
        <begin position="1825"/>
        <end position="1854"/>
    </location>
</feature>
<dbReference type="InterPro" id="IPR000719">
    <property type="entry name" value="Prot_kinase_dom"/>
</dbReference>
<feature type="compositionally biased region" description="Low complexity" evidence="8">
    <location>
        <begin position="2622"/>
        <end position="2634"/>
    </location>
</feature>
<feature type="compositionally biased region" description="Basic and acidic residues" evidence="8">
    <location>
        <begin position="2096"/>
        <end position="2118"/>
    </location>
</feature>
<feature type="compositionally biased region" description="Polar residues" evidence="8">
    <location>
        <begin position="2526"/>
        <end position="2561"/>
    </location>
</feature>
<dbReference type="GO" id="GO:0005634">
    <property type="term" value="C:nucleus"/>
    <property type="evidence" value="ECO:0007669"/>
    <property type="project" value="TreeGrafter"/>
</dbReference>
<dbReference type="Pfam" id="PF00069">
    <property type="entry name" value="Pkinase"/>
    <property type="match status" value="1"/>
</dbReference>
<keyword evidence="5 10" id="KW-0418">Kinase</keyword>
<reference evidence="10 11" key="1">
    <citation type="submission" date="2014-03" db="EMBL/GenBank/DDBJ databases">
        <title>The Genome Sequence of Plasmodium fragile nilgiri.</title>
        <authorList>
            <consortium name="The Broad Institute Genomics Platform"/>
            <consortium name="The Broad Institute Genome Sequencing Center for Infectious Disease"/>
            <person name="Neafsey D."/>
            <person name="Duraisingh M."/>
            <person name="Young S.K."/>
            <person name="Zeng Q."/>
            <person name="Gargeya S."/>
            <person name="Abouelleil A."/>
            <person name="Alvarado L."/>
            <person name="Chapman S.B."/>
            <person name="Gainer-Dewar J."/>
            <person name="Goldberg J."/>
            <person name="Griggs A."/>
            <person name="Gujja S."/>
            <person name="Hansen M."/>
            <person name="Howarth C."/>
            <person name="Imamovic A."/>
            <person name="Larimer J."/>
            <person name="Pearson M."/>
            <person name="Poon T.W."/>
            <person name="Priest M."/>
            <person name="Roberts A."/>
            <person name="Saif S."/>
            <person name="Shea T."/>
            <person name="Sykes S."/>
            <person name="Wortman J."/>
            <person name="Nusbaum C."/>
            <person name="Birren B."/>
        </authorList>
    </citation>
    <scope>NUCLEOTIDE SEQUENCE [LARGE SCALE GENOMIC DNA]</scope>
    <source>
        <strain evidence="11">nilgiri</strain>
    </source>
</reference>
<feature type="region of interest" description="Disordered" evidence="8">
    <location>
        <begin position="2255"/>
        <end position="2311"/>
    </location>
</feature>
<dbReference type="SMART" id="SM00220">
    <property type="entry name" value="S_TKc"/>
    <property type="match status" value="1"/>
</dbReference>
<feature type="region of interest" description="Disordered" evidence="8">
    <location>
        <begin position="2992"/>
        <end position="3013"/>
    </location>
</feature>
<feature type="compositionally biased region" description="Basic and acidic residues" evidence="8">
    <location>
        <begin position="2275"/>
        <end position="2288"/>
    </location>
</feature>
<feature type="compositionally biased region" description="Basic and acidic residues" evidence="8">
    <location>
        <begin position="2024"/>
        <end position="2035"/>
    </location>
</feature>
<feature type="region of interest" description="Disordered" evidence="8">
    <location>
        <begin position="3049"/>
        <end position="3070"/>
    </location>
</feature>
<feature type="domain" description="Protein kinase" evidence="9">
    <location>
        <begin position="1168"/>
        <end position="1420"/>
    </location>
</feature>
<feature type="compositionally biased region" description="Polar residues" evidence="8">
    <location>
        <begin position="2580"/>
        <end position="2611"/>
    </location>
</feature>
<evidence type="ECO:0000256" key="6">
    <source>
        <dbReference type="ARBA" id="ARBA00022840"/>
    </source>
</evidence>
<feature type="region of interest" description="Disordered" evidence="8">
    <location>
        <begin position="1675"/>
        <end position="1749"/>
    </location>
</feature>
<evidence type="ECO:0000313" key="10">
    <source>
        <dbReference type="EMBL" id="KJP87253.1"/>
    </source>
</evidence>
<feature type="compositionally biased region" description="Gly residues" evidence="8">
    <location>
        <begin position="2289"/>
        <end position="2299"/>
    </location>
</feature>
<dbReference type="PROSITE" id="PS50011">
    <property type="entry name" value="PROTEIN_KINASE_DOM"/>
    <property type="match status" value="1"/>
</dbReference>
<dbReference type="PANTHER" id="PTHR24345">
    <property type="entry name" value="SERINE/THREONINE-PROTEIN KINASE PLK"/>
    <property type="match status" value="1"/>
</dbReference>
<evidence type="ECO:0000256" key="1">
    <source>
        <dbReference type="ARBA" id="ARBA00011245"/>
    </source>
</evidence>
<dbReference type="SUPFAM" id="SSF56112">
    <property type="entry name" value="Protein kinase-like (PK-like)"/>
    <property type="match status" value="1"/>
</dbReference>
<evidence type="ECO:0000256" key="5">
    <source>
        <dbReference type="ARBA" id="ARBA00022777"/>
    </source>
</evidence>
<gene>
    <name evidence="10" type="ORF">AK88_03050</name>
</gene>
<dbReference type="Gene3D" id="1.10.510.10">
    <property type="entry name" value="Transferase(Phosphotransferase) domain 1"/>
    <property type="match status" value="1"/>
</dbReference>
<organism evidence="10 11">
    <name type="scientific">Plasmodium fragile</name>
    <dbReference type="NCBI Taxonomy" id="5857"/>
    <lineage>
        <taxon>Eukaryota</taxon>
        <taxon>Sar</taxon>
        <taxon>Alveolata</taxon>
        <taxon>Apicomplexa</taxon>
        <taxon>Aconoidasida</taxon>
        <taxon>Haemosporida</taxon>
        <taxon>Plasmodiidae</taxon>
        <taxon>Plasmodium</taxon>
        <taxon>Plasmodium (Plasmodium)</taxon>
    </lineage>
</organism>